<keyword evidence="5" id="KW-0687">Ribonucleoprotein</keyword>
<dbReference type="GO" id="GO:0003735">
    <property type="term" value="F:structural constituent of ribosome"/>
    <property type="evidence" value="ECO:0007669"/>
    <property type="project" value="TreeGrafter"/>
</dbReference>
<evidence type="ECO:0000313" key="10">
    <source>
        <dbReference type="Proteomes" id="UP000812966"/>
    </source>
</evidence>
<evidence type="ECO:0000256" key="2">
    <source>
        <dbReference type="ARBA" id="ARBA00022946"/>
    </source>
</evidence>
<dbReference type="Pfam" id="PF08561">
    <property type="entry name" value="Ribosomal_L37"/>
    <property type="match status" value="1"/>
</dbReference>
<reference evidence="9" key="1">
    <citation type="submission" date="2020-04" db="EMBL/GenBank/DDBJ databases">
        <title>Analysis of mating type loci in Filobasidium floriforme.</title>
        <authorList>
            <person name="Nowrousian M."/>
        </authorList>
    </citation>
    <scope>NUCLEOTIDE SEQUENCE</scope>
    <source>
        <strain evidence="9">CBS 6242</strain>
    </source>
</reference>
<evidence type="ECO:0000256" key="4">
    <source>
        <dbReference type="ARBA" id="ARBA00023128"/>
    </source>
</evidence>
<gene>
    <name evidence="9" type="ORF">FFLO_02663</name>
</gene>
<comment type="subcellular location">
    <subcellularLocation>
        <location evidence="1">Mitochondrion</location>
    </subcellularLocation>
</comment>
<evidence type="ECO:0000256" key="5">
    <source>
        <dbReference type="ARBA" id="ARBA00023274"/>
    </source>
</evidence>
<name>A0A8K0NRL7_9TREE</name>
<dbReference type="EMBL" id="JABELV010000043">
    <property type="protein sequence ID" value="KAG7561934.1"/>
    <property type="molecule type" value="Genomic_DNA"/>
</dbReference>
<feature type="region of interest" description="Disordered" evidence="8">
    <location>
        <begin position="97"/>
        <end position="136"/>
    </location>
</feature>
<dbReference type="PANTHER" id="PTHR28595:SF1">
    <property type="entry name" value="LARGE RIBOSOMAL SUBUNIT PROTEIN ML54"/>
    <property type="match status" value="1"/>
</dbReference>
<dbReference type="OrthoDB" id="10252718at2759"/>
<evidence type="ECO:0000313" key="9">
    <source>
        <dbReference type="EMBL" id="KAG7561934.1"/>
    </source>
</evidence>
<keyword evidence="2" id="KW-0809">Transit peptide</keyword>
<evidence type="ECO:0000256" key="8">
    <source>
        <dbReference type="SAM" id="MobiDB-lite"/>
    </source>
</evidence>
<dbReference type="InterPro" id="IPR013870">
    <property type="entry name" value="Ribosomal_mL54"/>
</dbReference>
<dbReference type="Proteomes" id="UP000812966">
    <property type="component" value="Unassembled WGS sequence"/>
</dbReference>
<sequence>MSFIVRSLFTRSRPTTIARCVACSSNLARSYSTKMPESTSTVAAVRKTKHSTSILPAGTVMKDLSILKDKPDPLALPDNDYPDWLWTLTDEALADSQSGKKAAELDAEGQVGDARGVGQAGKGFDRQAERRKLRASNKAEIKARNFLRTT</sequence>
<proteinExistence type="inferred from homology"/>
<comment type="similarity">
    <text evidence="6">Belongs to the mitochondrion-specific ribosomal protein mL54 family.</text>
</comment>
<evidence type="ECO:0000256" key="1">
    <source>
        <dbReference type="ARBA" id="ARBA00004173"/>
    </source>
</evidence>
<keyword evidence="10" id="KW-1185">Reference proteome</keyword>
<organism evidence="9 10">
    <name type="scientific">Filobasidium floriforme</name>
    <dbReference type="NCBI Taxonomy" id="5210"/>
    <lineage>
        <taxon>Eukaryota</taxon>
        <taxon>Fungi</taxon>
        <taxon>Dikarya</taxon>
        <taxon>Basidiomycota</taxon>
        <taxon>Agaricomycotina</taxon>
        <taxon>Tremellomycetes</taxon>
        <taxon>Filobasidiales</taxon>
        <taxon>Filobasidiaceae</taxon>
        <taxon>Filobasidium</taxon>
    </lineage>
</organism>
<keyword evidence="3" id="KW-0689">Ribosomal protein</keyword>
<protein>
    <recommendedName>
        <fullName evidence="7">Large ribosomal subunit protein mL54</fullName>
    </recommendedName>
</protein>
<accession>A0A8K0NRL7</accession>
<dbReference type="PANTHER" id="PTHR28595">
    <property type="entry name" value="39S RIBOSOMAL PROTEIN L54, MITOCHONDRIAL"/>
    <property type="match status" value="1"/>
</dbReference>
<evidence type="ECO:0000256" key="3">
    <source>
        <dbReference type="ARBA" id="ARBA00022980"/>
    </source>
</evidence>
<dbReference type="GO" id="GO:0005762">
    <property type="term" value="C:mitochondrial large ribosomal subunit"/>
    <property type="evidence" value="ECO:0007669"/>
    <property type="project" value="TreeGrafter"/>
</dbReference>
<keyword evidence="4" id="KW-0496">Mitochondrion</keyword>
<evidence type="ECO:0000256" key="6">
    <source>
        <dbReference type="ARBA" id="ARBA00033752"/>
    </source>
</evidence>
<dbReference type="AlphaFoldDB" id="A0A8K0NRL7"/>
<evidence type="ECO:0000256" key="7">
    <source>
        <dbReference type="ARBA" id="ARBA00035179"/>
    </source>
</evidence>
<comment type="caution">
    <text evidence="9">The sequence shown here is derived from an EMBL/GenBank/DDBJ whole genome shotgun (WGS) entry which is preliminary data.</text>
</comment>